<dbReference type="KEGG" id="fya:KMW28_07825"/>
<dbReference type="AlphaFoldDB" id="A0AAX1N913"/>
<organism evidence="1 2">
    <name type="scientific">Flammeovirga yaeyamensis</name>
    <dbReference type="NCBI Taxonomy" id="367791"/>
    <lineage>
        <taxon>Bacteria</taxon>
        <taxon>Pseudomonadati</taxon>
        <taxon>Bacteroidota</taxon>
        <taxon>Cytophagia</taxon>
        <taxon>Cytophagales</taxon>
        <taxon>Flammeovirgaceae</taxon>
        <taxon>Flammeovirga</taxon>
    </lineage>
</organism>
<proteinExistence type="predicted"/>
<dbReference type="InterPro" id="IPR007351">
    <property type="entry name" value="YjbR"/>
</dbReference>
<dbReference type="Proteomes" id="UP000678679">
    <property type="component" value="Chromosome 1"/>
</dbReference>
<dbReference type="GO" id="GO:0003677">
    <property type="term" value="F:DNA binding"/>
    <property type="evidence" value="ECO:0007669"/>
    <property type="project" value="UniProtKB-KW"/>
</dbReference>
<dbReference type="InterPro" id="IPR058532">
    <property type="entry name" value="YjbR/MT2646/Rv2570-like"/>
</dbReference>
<dbReference type="InterPro" id="IPR038056">
    <property type="entry name" value="YjbR-like_sf"/>
</dbReference>
<dbReference type="EMBL" id="CP076132">
    <property type="protein sequence ID" value="QWG03964.1"/>
    <property type="molecule type" value="Genomic_DNA"/>
</dbReference>
<dbReference type="PANTHER" id="PTHR35145:SF1">
    <property type="entry name" value="CYTOPLASMIC PROTEIN"/>
    <property type="match status" value="1"/>
</dbReference>
<keyword evidence="2" id="KW-1185">Reference proteome</keyword>
<evidence type="ECO:0000313" key="1">
    <source>
        <dbReference type="EMBL" id="QWG03964.1"/>
    </source>
</evidence>
<protein>
    <submittedName>
        <fullName evidence="1">MmcQ/YjbR family DNA-binding protein</fullName>
    </submittedName>
</protein>
<accession>A0AAX1N913</accession>
<reference evidence="1 2" key="1">
    <citation type="submission" date="2021-05" db="EMBL/GenBank/DDBJ databases">
        <title>Comparative genomic studies on the polysaccharide-degrading batcterial strains of the Flammeovirga genus.</title>
        <authorList>
            <person name="Zewei F."/>
            <person name="Zheng Z."/>
            <person name="Yu L."/>
            <person name="Ruyue G."/>
            <person name="Yanhong M."/>
            <person name="Yuanyuan C."/>
            <person name="Jingyan G."/>
            <person name="Wenjun H."/>
        </authorList>
    </citation>
    <scope>NUCLEOTIDE SEQUENCE [LARGE SCALE GENOMIC DNA]</scope>
    <source>
        <strain evidence="1 2">NBRC:100898</strain>
    </source>
</reference>
<gene>
    <name evidence="1" type="ORF">KMW28_07825</name>
</gene>
<dbReference type="Gene3D" id="3.90.1150.30">
    <property type="match status" value="1"/>
</dbReference>
<dbReference type="PANTHER" id="PTHR35145">
    <property type="entry name" value="CYTOPLASMIC PROTEIN-RELATED"/>
    <property type="match status" value="1"/>
</dbReference>
<dbReference type="SUPFAM" id="SSF142906">
    <property type="entry name" value="YjbR-like"/>
    <property type="match status" value="1"/>
</dbReference>
<dbReference type="Pfam" id="PF04237">
    <property type="entry name" value="YjbR"/>
    <property type="match status" value="1"/>
</dbReference>
<name>A0AAX1N913_9BACT</name>
<keyword evidence="1" id="KW-0238">DNA-binding</keyword>
<sequence length="117" mass="13564">MNIEDFRNHCLSKNGVTEEFPFDETTIVFKVAGKIFALTNVDLFESVSLKCDPEKALELRETYACVRGGYHLNKKHWNTIDVNADMEDNEILVWIDHSYQLVFDKLPKRVKDTLIAN</sequence>
<evidence type="ECO:0000313" key="2">
    <source>
        <dbReference type="Proteomes" id="UP000678679"/>
    </source>
</evidence>